<evidence type="ECO:0000256" key="4">
    <source>
        <dbReference type="ARBA" id="ARBA00022989"/>
    </source>
</evidence>
<organism evidence="10 11">
    <name type="scientific">Pseudomonas gingeri</name>
    <dbReference type="NCBI Taxonomy" id="117681"/>
    <lineage>
        <taxon>Bacteria</taxon>
        <taxon>Pseudomonadati</taxon>
        <taxon>Pseudomonadota</taxon>
        <taxon>Gammaproteobacteria</taxon>
        <taxon>Pseudomonadales</taxon>
        <taxon>Pseudomonadaceae</taxon>
        <taxon>Pseudomonas</taxon>
    </lineage>
</organism>
<dbReference type="InterPro" id="IPR025857">
    <property type="entry name" value="MacB_PCD"/>
</dbReference>
<dbReference type="Pfam" id="PF02687">
    <property type="entry name" value="FtsX"/>
    <property type="match status" value="1"/>
</dbReference>
<evidence type="ECO:0000256" key="7">
    <source>
        <dbReference type="SAM" id="Phobius"/>
    </source>
</evidence>
<evidence type="ECO:0000259" key="8">
    <source>
        <dbReference type="Pfam" id="PF02687"/>
    </source>
</evidence>
<name>A0A7Y8BVU6_9PSED</name>
<dbReference type="InterPro" id="IPR003838">
    <property type="entry name" value="ABC3_permease_C"/>
</dbReference>
<dbReference type="GO" id="GO:0005886">
    <property type="term" value="C:plasma membrane"/>
    <property type="evidence" value="ECO:0007669"/>
    <property type="project" value="UniProtKB-SubCell"/>
</dbReference>
<keyword evidence="4 7" id="KW-1133">Transmembrane helix</keyword>
<keyword evidence="5 7" id="KW-0472">Membrane</keyword>
<evidence type="ECO:0000256" key="1">
    <source>
        <dbReference type="ARBA" id="ARBA00004651"/>
    </source>
</evidence>
<dbReference type="AlphaFoldDB" id="A0A7Y8BVU6"/>
<feature type="transmembrane region" description="Helical" evidence="7">
    <location>
        <begin position="28"/>
        <end position="47"/>
    </location>
</feature>
<evidence type="ECO:0000256" key="2">
    <source>
        <dbReference type="ARBA" id="ARBA00022475"/>
    </source>
</evidence>
<gene>
    <name evidence="10" type="ORF">HX830_30215</name>
</gene>
<feature type="domain" description="ABC3 transporter permease C-terminal" evidence="8">
    <location>
        <begin position="280"/>
        <end position="392"/>
    </location>
</feature>
<comment type="similarity">
    <text evidence="6">Belongs to the ABC-4 integral membrane protein family.</text>
</comment>
<feature type="transmembrane region" description="Helical" evidence="7">
    <location>
        <begin position="321"/>
        <end position="350"/>
    </location>
</feature>
<dbReference type="PANTHER" id="PTHR30572">
    <property type="entry name" value="MEMBRANE COMPONENT OF TRANSPORTER-RELATED"/>
    <property type="match status" value="1"/>
</dbReference>
<comment type="subcellular location">
    <subcellularLocation>
        <location evidence="1">Cell membrane</location>
        <topology evidence="1">Multi-pass membrane protein</topology>
    </subcellularLocation>
</comment>
<proteinExistence type="inferred from homology"/>
<protein>
    <submittedName>
        <fullName evidence="10">ABC transporter permease</fullName>
    </submittedName>
</protein>
<evidence type="ECO:0000313" key="10">
    <source>
        <dbReference type="EMBL" id="NWB89147.1"/>
    </source>
</evidence>
<dbReference type="PANTHER" id="PTHR30572:SF4">
    <property type="entry name" value="ABC TRANSPORTER PERMEASE YTRF"/>
    <property type="match status" value="1"/>
</dbReference>
<feature type="transmembrane region" description="Helical" evidence="7">
    <location>
        <begin position="356"/>
        <end position="382"/>
    </location>
</feature>
<evidence type="ECO:0000313" key="11">
    <source>
        <dbReference type="Proteomes" id="UP000522864"/>
    </source>
</evidence>
<feature type="domain" description="MacB-like periplasmic core" evidence="9">
    <location>
        <begin position="27"/>
        <end position="243"/>
    </location>
</feature>
<feature type="transmembrane region" description="Helical" evidence="7">
    <location>
        <begin position="276"/>
        <end position="300"/>
    </location>
</feature>
<accession>A0A7Y8BVU6</accession>
<evidence type="ECO:0000259" key="9">
    <source>
        <dbReference type="Pfam" id="PF12704"/>
    </source>
</evidence>
<sequence length="399" mass="42747">MDEERGPSLAHAFAEAVRGLRVLGRKSLLALFGIAVGCAAIIALVNIGHNAEIEAISAFQNMGIDTLVASFPGSTSQQSIAPEALDFARLRQKLPNISYAAPMAIYATDIRYNGRSTGATVVGSTSDLSVALKFNVLSGRLLSDFDRHATYAVVGSQVARALSQPSDELLIGRQLQIEGYIFQVVGVLEDQFDNPLIPIQINNSIFVPIEGMKRLTSSPQVSAIVIKERDTADMERHAKSLREYLVGVLGERNILIQIPQQLLDSIKQQTRTFSNLLAGLGAISLLVGGAGVMNVMLSNVTERRREIGIRMALGARRRDILNLFLMEAVCLSISGALIGAVLGLVGTLIFVSLSGWTFALSIVSVPMGIGSSVLIGLFFGIYPAVSAARLEPITALRDD</sequence>
<dbReference type="Proteomes" id="UP000522864">
    <property type="component" value="Unassembled WGS sequence"/>
</dbReference>
<keyword evidence="2" id="KW-1003">Cell membrane</keyword>
<evidence type="ECO:0000256" key="6">
    <source>
        <dbReference type="ARBA" id="ARBA00038076"/>
    </source>
</evidence>
<evidence type="ECO:0000256" key="3">
    <source>
        <dbReference type="ARBA" id="ARBA00022692"/>
    </source>
</evidence>
<evidence type="ECO:0000256" key="5">
    <source>
        <dbReference type="ARBA" id="ARBA00023136"/>
    </source>
</evidence>
<dbReference type="Pfam" id="PF12704">
    <property type="entry name" value="MacB_PCD"/>
    <property type="match status" value="1"/>
</dbReference>
<dbReference type="EMBL" id="JACAQA010000041">
    <property type="protein sequence ID" value="NWB89147.1"/>
    <property type="molecule type" value="Genomic_DNA"/>
</dbReference>
<reference evidence="10 11" key="1">
    <citation type="submission" date="2020-04" db="EMBL/GenBank/DDBJ databases">
        <title>Molecular characterization of pseudomonads from Agaricus bisporus reveal novel blotch 2 pathogens in Western Europe.</title>
        <authorList>
            <person name="Taparia T."/>
            <person name="Krijger M."/>
            <person name="Haynes E."/>
            <person name="Elpinstone J.G."/>
            <person name="Noble R."/>
            <person name="Van Der Wolf J."/>
        </authorList>
    </citation>
    <scope>NUCLEOTIDE SEQUENCE [LARGE SCALE GENOMIC DNA]</scope>
    <source>
        <strain evidence="10 11">G9001</strain>
    </source>
</reference>
<dbReference type="GO" id="GO:0022857">
    <property type="term" value="F:transmembrane transporter activity"/>
    <property type="evidence" value="ECO:0007669"/>
    <property type="project" value="TreeGrafter"/>
</dbReference>
<comment type="caution">
    <text evidence="10">The sequence shown here is derived from an EMBL/GenBank/DDBJ whole genome shotgun (WGS) entry which is preliminary data.</text>
</comment>
<dbReference type="RefSeq" id="WP_177104353.1">
    <property type="nucleotide sequence ID" value="NZ_JACAQA010000041.1"/>
</dbReference>
<keyword evidence="3 7" id="KW-0812">Transmembrane</keyword>
<dbReference type="InterPro" id="IPR050250">
    <property type="entry name" value="Macrolide_Exporter_MacB"/>
</dbReference>